<keyword evidence="9 11" id="KW-0496">Mitochondrion</keyword>
<name>A0AAN9TDU2_9HEMI</name>
<dbReference type="PANTHER" id="PTHR12219:SF8">
    <property type="entry name" value="NADH DEHYDROGENASE [UBIQUINONE] IRON-SULFUR PROTEIN 4, MITOCHONDRIAL"/>
    <property type="match status" value="1"/>
</dbReference>
<protein>
    <recommendedName>
        <fullName evidence="3 11">NADH dehydrogenase [ubiquinone] iron-sulfur protein 4, mitochondrial</fullName>
    </recommendedName>
</protein>
<evidence type="ECO:0000256" key="10">
    <source>
        <dbReference type="ARBA" id="ARBA00023136"/>
    </source>
</evidence>
<evidence type="ECO:0000256" key="8">
    <source>
        <dbReference type="ARBA" id="ARBA00022982"/>
    </source>
</evidence>
<reference evidence="12 13" key="1">
    <citation type="submission" date="2024-03" db="EMBL/GenBank/DDBJ databases">
        <title>Adaptation during the transition from Ophiocordyceps entomopathogen to insect associate is accompanied by gene loss and intensified selection.</title>
        <authorList>
            <person name="Ward C.M."/>
            <person name="Onetto C.A."/>
            <person name="Borneman A.R."/>
        </authorList>
    </citation>
    <scope>NUCLEOTIDE SEQUENCE [LARGE SCALE GENOMIC DNA]</scope>
    <source>
        <strain evidence="12">AWRI1</strain>
        <tissue evidence="12">Single Adult Female</tissue>
    </source>
</reference>
<evidence type="ECO:0000313" key="12">
    <source>
        <dbReference type="EMBL" id="KAK7584285.1"/>
    </source>
</evidence>
<evidence type="ECO:0000256" key="6">
    <source>
        <dbReference type="ARBA" id="ARBA00022792"/>
    </source>
</evidence>
<evidence type="ECO:0000256" key="1">
    <source>
        <dbReference type="ARBA" id="ARBA00003195"/>
    </source>
</evidence>
<dbReference type="EMBL" id="JBBCAQ010000032">
    <property type="protein sequence ID" value="KAK7584285.1"/>
    <property type="molecule type" value="Genomic_DNA"/>
</dbReference>
<organism evidence="12 13">
    <name type="scientific">Parthenolecanium corni</name>
    <dbReference type="NCBI Taxonomy" id="536013"/>
    <lineage>
        <taxon>Eukaryota</taxon>
        <taxon>Metazoa</taxon>
        <taxon>Ecdysozoa</taxon>
        <taxon>Arthropoda</taxon>
        <taxon>Hexapoda</taxon>
        <taxon>Insecta</taxon>
        <taxon>Pterygota</taxon>
        <taxon>Neoptera</taxon>
        <taxon>Paraneoptera</taxon>
        <taxon>Hemiptera</taxon>
        <taxon>Sternorrhyncha</taxon>
        <taxon>Coccoidea</taxon>
        <taxon>Coccidae</taxon>
        <taxon>Parthenolecanium</taxon>
    </lineage>
</organism>
<keyword evidence="7 11" id="KW-0809">Transit peptide</keyword>
<dbReference type="InterPro" id="IPR038532">
    <property type="entry name" value="NDUFS4-like_sf"/>
</dbReference>
<comment type="caution">
    <text evidence="12">The sequence shown here is derived from an EMBL/GenBank/DDBJ whole genome shotgun (WGS) entry which is preliminary data.</text>
</comment>
<sequence length="160" mass="18381">MRKEVSIERDMGIVGELEPLVGPPKFPPVETRILDEELISPEPFLVNEVSGVPLEHIKERTVRVAKASKNAMQSGTENTHEWIVSFDNRQRWENDLMGWASSGDPLSNMKLNFPSKEQAIAYCEKYTYNYYVVDEKPVAPKKKSYASNFSWNKRTRVSTK</sequence>
<dbReference type="GO" id="GO:0022900">
    <property type="term" value="P:electron transport chain"/>
    <property type="evidence" value="ECO:0007669"/>
    <property type="project" value="InterPro"/>
</dbReference>
<dbReference type="PANTHER" id="PTHR12219">
    <property type="entry name" value="NADH-UBIQUINONE OXIDOREDUCTASE"/>
    <property type="match status" value="1"/>
</dbReference>
<keyword evidence="10 11" id="KW-0472">Membrane</keyword>
<dbReference type="Gene3D" id="3.30.160.190">
    <property type="entry name" value="atu1810 like domain"/>
    <property type="match status" value="1"/>
</dbReference>
<evidence type="ECO:0000256" key="9">
    <source>
        <dbReference type="ARBA" id="ARBA00023128"/>
    </source>
</evidence>
<dbReference type="FunFam" id="3.30.160.190:FF:000001">
    <property type="entry name" value="NADH-ubiquinone oxidoreductase 21 kDa subunit mitochondrial"/>
    <property type="match status" value="1"/>
</dbReference>
<dbReference type="InterPro" id="IPR006885">
    <property type="entry name" value="NADH_UbQ_FeS_4_mit-like"/>
</dbReference>
<gene>
    <name evidence="12" type="ORF">V9T40_005248</name>
</gene>
<comment type="function">
    <text evidence="1 11">Accessory subunit of the mitochondrial membrane respiratory chain NADH dehydrogenase (Complex I), that is believed not to be involved in catalysis. Complex I functions in the transfer of electrons from NADH to the respiratory chain. The immediate electron acceptor for the enzyme is believed to be ubiquinone.</text>
</comment>
<evidence type="ECO:0000256" key="2">
    <source>
        <dbReference type="ARBA" id="ARBA00005882"/>
    </source>
</evidence>
<keyword evidence="13" id="KW-1185">Reference proteome</keyword>
<evidence type="ECO:0000256" key="7">
    <source>
        <dbReference type="ARBA" id="ARBA00022946"/>
    </source>
</evidence>
<evidence type="ECO:0000256" key="4">
    <source>
        <dbReference type="ARBA" id="ARBA00022448"/>
    </source>
</evidence>
<keyword evidence="5 11" id="KW-0679">Respiratory chain</keyword>
<accession>A0AAN9TDU2</accession>
<dbReference type="Proteomes" id="UP001367676">
    <property type="component" value="Unassembled WGS sequence"/>
</dbReference>
<keyword evidence="4 11" id="KW-0813">Transport</keyword>
<evidence type="ECO:0000256" key="5">
    <source>
        <dbReference type="ARBA" id="ARBA00022660"/>
    </source>
</evidence>
<proteinExistence type="inferred from homology"/>
<evidence type="ECO:0000313" key="13">
    <source>
        <dbReference type="Proteomes" id="UP001367676"/>
    </source>
</evidence>
<evidence type="ECO:0000256" key="3">
    <source>
        <dbReference type="ARBA" id="ARBA00015796"/>
    </source>
</evidence>
<evidence type="ECO:0000256" key="11">
    <source>
        <dbReference type="RuleBase" id="RU367010"/>
    </source>
</evidence>
<dbReference type="GO" id="GO:0005743">
    <property type="term" value="C:mitochondrial inner membrane"/>
    <property type="evidence" value="ECO:0007669"/>
    <property type="project" value="UniProtKB-SubCell"/>
</dbReference>
<dbReference type="Pfam" id="PF04800">
    <property type="entry name" value="NDUS4"/>
    <property type="match status" value="1"/>
</dbReference>
<keyword evidence="8 11" id="KW-0249">Electron transport</keyword>
<comment type="similarity">
    <text evidence="2 11">Belongs to the complex I NDUFS4 subunit family.</text>
</comment>
<comment type="subcellular location">
    <subcellularLocation>
        <location evidence="11">Mitochondrion inner membrane</location>
        <topology evidence="11">Peripheral membrane protein</topology>
        <orientation evidence="11">Matrix side</orientation>
    </subcellularLocation>
</comment>
<keyword evidence="6 11" id="KW-0999">Mitochondrion inner membrane</keyword>
<dbReference type="AlphaFoldDB" id="A0AAN9TDU2"/>